<feature type="compositionally biased region" description="Basic and acidic residues" evidence="1">
    <location>
        <begin position="190"/>
        <end position="199"/>
    </location>
</feature>
<feature type="region of interest" description="Disordered" evidence="1">
    <location>
        <begin position="103"/>
        <end position="140"/>
    </location>
</feature>
<feature type="compositionally biased region" description="Low complexity" evidence="1">
    <location>
        <begin position="103"/>
        <end position="121"/>
    </location>
</feature>
<dbReference type="AlphaFoldDB" id="A0A8S9UPQ7"/>
<feature type="region of interest" description="Disordered" evidence="1">
    <location>
        <begin position="156"/>
        <end position="223"/>
    </location>
</feature>
<organism evidence="2 3">
    <name type="scientific">Phytophthora infestans</name>
    <name type="common">Potato late blight agent</name>
    <name type="synonym">Botrytis infestans</name>
    <dbReference type="NCBI Taxonomy" id="4787"/>
    <lineage>
        <taxon>Eukaryota</taxon>
        <taxon>Sar</taxon>
        <taxon>Stramenopiles</taxon>
        <taxon>Oomycota</taxon>
        <taxon>Peronosporomycetes</taxon>
        <taxon>Peronosporales</taxon>
        <taxon>Peronosporaceae</taxon>
        <taxon>Phytophthora</taxon>
    </lineage>
</organism>
<dbReference type="EMBL" id="JAACNO010001339">
    <property type="protein sequence ID" value="KAF4141507.1"/>
    <property type="molecule type" value="Genomic_DNA"/>
</dbReference>
<name>A0A8S9UPQ7_PHYIN</name>
<protein>
    <submittedName>
        <fullName evidence="2">Uncharacterized protein</fullName>
    </submittedName>
</protein>
<dbReference type="Proteomes" id="UP000704712">
    <property type="component" value="Unassembled WGS sequence"/>
</dbReference>
<reference evidence="2" key="1">
    <citation type="submission" date="2020-03" db="EMBL/GenBank/DDBJ databases">
        <title>Hybrid Assembly of Korean Phytophthora infestans isolates.</title>
        <authorList>
            <person name="Prokchorchik M."/>
            <person name="Lee Y."/>
            <person name="Seo J."/>
            <person name="Cho J.-H."/>
            <person name="Park Y.-E."/>
            <person name="Jang D.-C."/>
            <person name="Im J.-S."/>
            <person name="Choi J.-G."/>
            <person name="Park H.-J."/>
            <person name="Lee G.-B."/>
            <person name="Lee Y.-G."/>
            <person name="Hong S.-Y."/>
            <person name="Cho K."/>
            <person name="Sohn K.H."/>
        </authorList>
    </citation>
    <scope>NUCLEOTIDE SEQUENCE</scope>
    <source>
        <strain evidence="2">KR_2_A2</strain>
    </source>
</reference>
<evidence type="ECO:0000256" key="1">
    <source>
        <dbReference type="SAM" id="MobiDB-lite"/>
    </source>
</evidence>
<comment type="caution">
    <text evidence="2">The sequence shown here is derived from an EMBL/GenBank/DDBJ whole genome shotgun (WGS) entry which is preliminary data.</text>
</comment>
<sequence>MADLSPASVARLVADRDLARDEWDKAIADLKTLEDRVAIVDDYWENAVATWADAARQQTDLESTILRIRTLVFSFFLAPPTGIADATRLDPDPMLSTLSFNISSSSDSKSCRSSQQVCRSSPDSDYGTGDKDVDPHSLIDDDGGVSLPAAWYSVDLQSLGPRPGEGEDEDDEIYQTKTVPRSQAKRHNKIWRDMFGHSEEDSENDGMTSAPIFRRMPGWRTSD</sequence>
<gene>
    <name evidence="2" type="ORF">GN958_ATG09305</name>
</gene>
<proteinExistence type="predicted"/>
<evidence type="ECO:0000313" key="3">
    <source>
        <dbReference type="Proteomes" id="UP000704712"/>
    </source>
</evidence>
<evidence type="ECO:0000313" key="2">
    <source>
        <dbReference type="EMBL" id="KAF4141507.1"/>
    </source>
</evidence>
<accession>A0A8S9UPQ7</accession>
<feature type="compositionally biased region" description="Basic and acidic residues" evidence="1">
    <location>
        <begin position="128"/>
        <end position="139"/>
    </location>
</feature>